<evidence type="ECO:0000313" key="3">
    <source>
        <dbReference type="Proteomes" id="UP000541421"/>
    </source>
</evidence>
<dbReference type="Proteomes" id="UP000541421">
    <property type="component" value="Unassembled WGS sequence"/>
</dbReference>
<keyword evidence="1" id="KW-0472">Membrane</keyword>
<sequence>MSLVLLVLEILLVVLLYYFVEPFKTKLKQHKLLFINAQIFFMAMLGLSLRSQSSPQSLLYETVAFMFGNFGTENKDFNGLLLLCLWLMPLGLGLTALSIIIKPFHDWITYHLAFFPPSKKPNIVVICGLGKHGTTLCEDIFAKNADKKVSDGNRVDLLVIFEHEQPHLLNQIKESAVRGKGFMNVIAIEEDPLHSQFLKNKKVSRIFLLSDNDLQNLAMLERLSALQVSPVEKTITAHIHLQHTENLQLISSKNQRKELTIRPFNIYTNVARCLFLTHQLGGNVDTITSDPENTPDEEKRHSLRICVVGANQLGLQIIHRILNLGHFYNGQPLQLTIFSTDPKQSEDDFYIQYPKLFRAAPAGETLKDYWLIEFKAIDEFYTNKTLLMKYHQIIFAHDDAQQNLFYANAILRNFAFELHQQIPEATQGQQIFIYVDQLSPNVITNGCSDIYQKATGLSGGQSYQVHFFGHITEIMSYEFIVQEPINEMAKIANADYNEVNGYNNDKKTPEEQWNTLSFFTQSSNFFQAEHQLLKLAVINQLWSDTVIEHSDEQIRTLKNWYTHGKQDAWNSIEGSKEIYDHLGIAHLEKLAKVEKKRWNAFHYLHGWSLLPYDEKDESSKKKNEITKQHPCLVDWDGLEKLSEQHMKPYKGHDAQTILRCYSMVKNLTPFNNGFMKIQIDKFKAKFKA</sequence>
<comment type="caution">
    <text evidence="2">The sequence shown here is derived from an EMBL/GenBank/DDBJ whole genome shotgun (WGS) entry which is preliminary data.</text>
</comment>
<keyword evidence="1" id="KW-0812">Transmembrane</keyword>
<evidence type="ECO:0000313" key="2">
    <source>
        <dbReference type="EMBL" id="NOL48640.1"/>
    </source>
</evidence>
<feature type="transmembrane region" description="Helical" evidence="1">
    <location>
        <begin position="6"/>
        <end position="23"/>
    </location>
</feature>
<keyword evidence="1" id="KW-1133">Transmembrane helix</keyword>
<keyword evidence="3" id="KW-1185">Reference proteome</keyword>
<dbReference type="RefSeq" id="WP_171587629.1">
    <property type="nucleotide sequence ID" value="NZ_JABGBO010000001.1"/>
</dbReference>
<dbReference type="EMBL" id="JABGBO010000001">
    <property type="protein sequence ID" value="NOL48640.1"/>
    <property type="molecule type" value="Genomic_DNA"/>
</dbReference>
<accession>A0A7Y4L7X7</accession>
<evidence type="ECO:0008006" key="4">
    <source>
        <dbReference type="Google" id="ProtNLM"/>
    </source>
</evidence>
<dbReference type="AlphaFoldDB" id="A0A7Y4L7X7"/>
<reference evidence="2 3" key="1">
    <citation type="submission" date="2020-05" db="EMBL/GenBank/DDBJ databases">
        <authorList>
            <person name="Niu N."/>
        </authorList>
    </citation>
    <scope>NUCLEOTIDE SEQUENCE [LARGE SCALE GENOMIC DNA]</scope>
    <source>
        <strain evidence="2 3">LMG10982</strain>
    </source>
</reference>
<gene>
    <name evidence="2" type="ORF">HKX40_00605</name>
</gene>
<protein>
    <recommendedName>
        <fullName evidence="4">RCK N-terminal domain-containing protein</fullName>
    </recommendedName>
</protein>
<evidence type="ECO:0000256" key="1">
    <source>
        <dbReference type="SAM" id="Phobius"/>
    </source>
</evidence>
<feature type="transmembrane region" description="Helical" evidence="1">
    <location>
        <begin position="80"/>
        <end position="101"/>
    </location>
</feature>
<organism evidence="2 3">
    <name type="scientific">Pelistega europaea</name>
    <dbReference type="NCBI Taxonomy" id="106147"/>
    <lineage>
        <taxon>Bacteria</taxon>
        <taxon>Pseudomonadati</taxon>
        <taxon>Pseudomonadota</taxon>
        <taxon>Betaproteobacteria</taxon>
        <taxon>Burkholderiales</taxon>
        <taxon>Alcaligenaceae</taxon>
        <taxon>Pelistega</taxon>
    </lineage>
</organism>
<proteinExistence type="predicted"/>
<dbReference type="Gene3D" id="6.20.350.10">
    <property type="match status" value="1"/>
</dbReference>
<name>A0A7Y4L7X7_9BURK</name>